<dbReference type="PANTHER" id="PTHR37313:SF2">
    <property type="entry name" value="UPF0749 PROTEIN YLXX"/>
    <property type="match status" value="1"/>
</dbReference>
<comment type="similarity">
    <text evidence="1">Belongs to the UPF0749 family.</text>
</comment>
<evidence type="ECO:0000256" key="1">
    <source>
        <dbReference type="ARBA" id="ARBA00009108"/>
    </source>
</evidence>
<gene>
    <name evidence="2" type="ORF">M972_111186</name>
</gene>
<protein>
    <submittedName>
        <fullName evidence="2">Uncharacterized protein YlxW (UPF0749 family)</fullName>
    </submittedName>
</protein>
<proteinExistence type="inferred from homology"/>
<comment type="caution">
    <text evidence="2">The sequence shown here is derived from an EMBL/GenBank/DDBJ whole genome shotgun (WGS) entry which is preliminary data.</text>
</comment>
<evidence type="ECO:0000313" key="3">
    <source>
        <dbReference type="Proteomes" id="UP000223596"/>
    </source>
</evidence>
<reference evidence="2 3" key="1">
    <citation type="submission" date="2017-09" db="EMBL/GenBank/DDBJ databases">
        <title>Evaluation of Pacific Biosciences Sequencing Technology to Finishing C. thermocellum Genome Sequences.</title>
        <authorList>
            <person name="Brown S."/>
        </authorList>
    </citation>
    <scope>NUCLEOTIDE SEQUENCE [LARGE SCALE GENOMIC DNA]</scope>
    <source>
        <strain evidence="2 3">AD2</strain>
    </source>
</reference>
<dbReference type="Proteomes" id="UP000223596">
    <property type="component" value="Unassembled WGS sequence"/>
</dbReference>
<dbReference type="RefSeq" id="WP_003515699.1">
    <property type="nucleotide sequence ID" value="NZ_CP013828.1"/>
</dbReference>
<dbReference type="EMBL" id="PDBW01000001">
    <property type="protein sequence ID" value="PFH02415.1"/>
    <property type="molecule type" value="Genomic_DNA"/>
</dbReference>
<dbReference type="InterPro" id="IPR010273">
    <property type="entry name" value="DUF881"/>
</dbReference>
<organism evidence="2 3">
    <name type="scientific">Acetivibrio thermocellus AD2</name>
    <dbReference type="NCBI Taxonomy" id="1138384"/>
    <lineage>
        <taxon>Bacteria</taxon>
        <taxon>Bacillati</taxon>
        <taxon>Bacillota</taxon>
        <taxon>Clostridia</taxon>
        <taxon>Eubacteriales</taxon>
        <taxon>Oscillospiraceae</taxon>
        <taxon>Acetivibrio</taxon>
    </lineage>
</organism>
<dbReference type="Pfam" id="PF05949">
    <property type="entry name" value="DUF881"/>
    <property type="match status" value="1"/>
</dbReference>
<dbReference type="GeneID" id="35804926"/>
<dbReference type="AlphaFoldDB" id="A0AB36TGT9"/>
<evidence type="ECO:0000313" key="2">
    <source>
        <dbReference type="EMBL" id="PFH02415.1"/>
    </source>
</evidence>
<accession>A0AB36TGT9</accession>
<dbReference type="PANTHER" id="PTHR37313">
    <property type="entry name" value="UPF0749 PROTEIN RV1825"/>
    <property type="match status" value="1"/>
</dbReference>
<dbReference type="Gene3D" id="3.30.70.1880">
    <property type="entry name" value="Protein of unknown function DUF881"/>
    <property type="match status" value="1"/>
</dbReference>
<name>A0AB36TGT9_ACETH</name>
<sequence>MKKNDKSYILALLFLVFGILLSVQFRSVLNSKKNKPSIAYQIENLQNEIKTEKLKGSKLREEIDQNIKKQDEYIKMFMERKNDDEFAREWEKAKLVAGLTDVVGNGVIVYLADAPQQYGGKLEYYVVHDVEIMEVLNELKKAGAQAISVNNERIISTSEIICLGPTVRINRNRYPVPYEIKAIGDPKKLYEALVNSPIAGEFQMFNKKFEVRMAKDIVIPKYGGDIDDLVSGLEVVE</sequence>